<feature type="region of interest" description="Disordered" evidence="3">
    <location>
        <begin position="468"/>
        <end position="492"/>
    </location>
</feature>
<dbReference type="Gene3D" id="1.10.510.10">
    <property type="entry name" value="Transferase(Phosphotransferase) domain 1"/>
    <property type="match status" value="1"/>
</dbReference>
<reference evidence="5" key="1">
    <citation type="journal article" date="2023" name="Science">
        <title>Genome structures resolve the early diversification of teleost fishes.</title>
        <authorList>
            <person name="Parey E."/>
            <person name="Louis A."/>
            <person name="Montfort J."/>
            <person name="Bouchez O."/>
            <person name="Roques C."/>
            <person name="Iampietro C."/>
            <person name="Lluch J."/>
            <person name="Castinel A."/>
            <person name="Donnadieu C."/>
            <person name="Desvignes T."/>
            <person name="Floi Bucao C."/>
            <person name="Jouanno E."/>
            <person name="Wen M."/>
            <person name="Mejri S."/>
            <person name="Dirks R."/>
            <person name="Jansen H."/>
            <person name="Henkel C."/>
            <person name="Chen W.J."/>
            <person name="Zahm M."/>
            <person name="Cabau C."/>
            <person name="Klopp C."/>
            <person name="Thompson A.W."/>
            <person name="Robinson-Rechavi M."/>
            <person name="Braasch I."/>
            <person name="Lecointre G."/>
            <person name="Bobe J."/>
            <person name="Postlethwait J.H."/>
            <person name="Berthelot C."/>
            <person name="Roest Crollius H."/>
            <person name="Guiguen Y."/>
        </authorList>
    </citation>
    <scope>NUCLEOTIDE SEQUENCE</scope>
    <source>
        <strain evidence="5">WJC10195</strain>
    </source>
</reference>
<dbReference type="GO" id="GO:0032436">
    <property type="term" value="P:positive regulation of proteasomal ubiquitin-dependent protein catabolic process"/>
    <property type="evidence" value="ECO:0007669"/>
    <property type="project" value="TreeGrafter"/>
</dbReference>
<dbReference type="OrthoDB" id="410920at2759"/>
<dbReference type="Pfam" id="PF00069">
    <property type="entry name" value="Pkinase"/>
    <property type="match status" value="1"/>
</dbReference>
<dbReference type="Gene3D" id="3.30.200.20">
    <property type="entry name" value="Phosphorylase Kinase, domain 1"/>
    <property type="match status" value="1"/>
</dbReference>
<dbReference type="Proteomes" id="UP001152622">
    <property type="component" value="Chromosome 5"/>
</dbReference>
<dbReference type="GO" id="GO:0004672">
    <property type="term" value="F:protein kinase activity"/>
    <property type="evidence" value="ECO:0007669"/>
    <property type="project" value="InterPro"/>
</dbReference>
<keyword evidence="1" id="KW-0649">Protein kinase inhibitor</keyword>
<dbReference type="InterPro" id="IPR024104">
    <property type="entry name" value="Tribbles/Ser_Thr_kinase_40"/>
</dbReference>
<keyword evidence="6" id="KW-1185">Reference proteome</keyword>
<proteinExistence type="inferred from homology"/>
<dbReference type="InterPro" id="IPR000719">
    <property type="entry name" value="Prot_kinase_dom"/>
</dbReference>
<dbReference type="PANTHER" id="PTHR22961">
    <property type="entry name" value="SER/THR PROTEIN KINASE-TRB"/>
    <property type="match status" value="1"/>
</dbReference>
<evidence type="ECO:0000259" key="4">
    <source>
        <dbReference type="PROSITE" id="PS50011"/>
    </source>
</evidence>
<evidence type="ECO:0000256" key="2">
    <source>
        <dbReference type="ARBA" id="ARBA00038180"/>
    </source>
</evidence>
<feature type="compositionally biased region" description="Polar residues" evidence="3">
    <location>
        <begin position="44"/>
        <end position="54"/>
    </location>
</feature>
<evidence type="ECO:0000256" key="1">
    <source>
        <dbReference type="ARBA" id="ARBA00023013"/>
    </source>
</evidence>
<dbReference type="PANTHER" id="PTHR22961:SF14">
    <property type="entry name" value="TRIBBLES HOMOLOG 3"/>
    <property type="match status" value="1"/>
</dbReference>
<dbReference type="GO" id="GO:0005634">
    <property type="term" value="C:nucleus"/>
    <property type="evidence" value="ECO:0007669"/>
    <property type="project" value="TreeGrafter"/>
</dbReference>
<feature type="compositionally biased region" description="Gly residues" evidence="3">
    <location>
        <begin position="56"/>
        <end position="68"/>
    </location>
</feature>
<dbReference type="GO" id="GO:0005524">
    <property type="term" value="F:ATP binding"/>
    <property type="evidence" value="ECO:0007669"/>
    <property type="project" value="InterPro"/>
</dbReference>
<feature type="domain" description="Protein kinase" evidence="4">
    <location>
        <begin position="215"/>
        <end position="458"/>
    </location>
</feature>
<dbReference type="PROSITE" id="PS50011">
    <property type="entry name" value="PROTEIN_KINASE_DOM"/>
    <property type="match status" value="1"/>
</dbReference>
<comment type="similarity">
    <text evidence="2">Belongs to the protein kinase superfamily. CAMK Ser/Thr protein kinase family. Tribbles subfamily.</text>
</comment>
<dbReference type="SUPFAM" id="SSF56112">
    <property type="entry name" value="Protein kinase-like (PK-like)"/>
    <property type="match status" value="1"/>
</dbReference>
<dbReference type="GO" id="GO:0031434">
    <property type="term" value="F:mitogen-activated protein kinase kinase binding"/>
    <property type="evidence" value="ECO:0007669"/>
    <property type="project" value="TreeGrafter"/>
</dbReference>
<comment type="caution">
    <text evidence="5">The sequence shown here is derived from an EMBL/GenBank/DDBJ whole genome shotgun (WGS) entry which is preliminary data.</text>
</comment>
<evidence type="ECO:0000313" key="6">
    <source>
        <dbReference type="Proteomes" id="UP001152622"/>
    </source>
</evidence>
<gene>
    <name evidence="5" type="ORF">SKAU_G00151610</name>
</gene>
<sequence>MQLCQAVSIEPLLYTSDCLLKKDQGFYLQPSDIYLTGEPEQDLKQQAASNQTKQGDVGGNQGGNAHGEGGTFGRLAVPLFPVPLRARRRTSLCIRFHSAKTQAPVKHRASVSLTFVPMVIFPNPPDVWCLHEEWIPLSSTNEMSVNLQTAPRTLPLRLKRLEFEDPLDTDTLKCKRPRLSLPPSPGLAPCLRPLTQSPNPGSAEQHCVSRIGPYILLEATEGTQTYRAVHSVTEAEFSCKVFSLKRYQELIAPYTRLPPHENISHMSEVVTGERNVYVFFERCHGDMHSYVRTCKRLQEEEATRLFGQMAAAVAHCHEHGVVLRDLKLRKFVFADRQRTKLVLQNLEDSCLLKGEDDSLTDKHGCPAYVGPEILNSRHSYSGKAADVWSLGVVLYTMLVGRYPFQDVEPAALFGKIRRGVFTVPESLSPRAKCLVRCLLRKAPADRLEAGEVLLHPWLACPAPRSPGNHFSPRNHSDQVVPDFGKSEDGDRL</sequence>
<dbReference type="GO" id="GO:0004860">
    <property type="term" value="F:protein kinase inhibitor activity"/>
    <property type="evidence" value="ECO:0007669"/>
    <property type="project" value="UniProtKB-KW"/>
</dbReference>
<feature type="region of interest" description="Disordered" evidence="3">
    <location>
        <begin position="41"/>
        <end position="68"/>
    </location>
</feature>
<dbReference type="EMBL" id="JAINUF010000005">
    <property type="protein sequence ID" value="KAJ8358636.1"/>
    <property type="molecule type" value="Genomic_DNA"/>
</dbReference>
<dbReference type="InterPro" id="IPR011009">
    <property type="entry name" value="Kinase-like_dom_sf"/>
</dbReference>
<protein>
    <recommendedName>
        <fullName evidence="4">Protein kinase domain-containing protein</fullName>
    </recommendedName>
</protein>
<evidence type="ECO:0000313" key="5">
    <source>
        <dbReference type="EMBL" id="KAJ8358636.1"/>
    </source>
</evidence>
<accession>A0A9Q1IXX6</accession>
<dbReference type="SMART" id="SM00220">
    <property type="entry name" value="S_TKc"/>
    <property type="match status" value="1"/>
</dbReference>
<evidence type="ECO:0000256" key="3">
    <source>
        <dbReference type="SAM" id="MobiDB-lite"/>
    </source>
</evidence>
<dbReference type="FunFam" id="1.10.510.10:FF:000153">
    <property type="entry name" value="Tribbles homolog 2"/>
    <property type="match status" value="1"/>
</dbReference>
<name>A0A9Q1IXX6_SYNKA</name>
<dbReference type="AlphaFoldDB" id="A0A9Q1IXX6"/>
<organism evidence="5 6">
    <name type="scientific">Synaphobranchus kaupii</name>
    <name type="common">Kaup's arrowtooth eel</name>
    <dbReference type="NCBI Taxonomy" id="118154"/>
    <lineage>
        <taxon>Eukaryota</taxon>
        <taxon>Metazoa</taxon>
        <taxon>Chordata</taxon>
        <taxon>Craniata</taxon>
        <taxon>Vertebrata</taxon>
        <taxon>Euteleostomi</taxon>
        <taxon>Actinopterygii</taxon>
        <taxon>Neopterygii</taxon>
        <taxon>Teleostei</taxon>
        <taxon>Anguilliformes</taxon>
        <taxon>Synaphobranchidae</taxon>
        <taxon>Synaphobranchus</taxon>
    </lineage>
</organism>